<keyword evidence="2" id="KW-1185">Reference proteome</keyword>
<accession>A0ABV6NNS5</accession>
<evidence type="ECO:0000313" key="2">
    <source>
        <dbReference type="Proteomes" id="UP001589833"/>
    </source>
</evidence>
<reference evidence="1 2" key="1">
    <citation type="submission" date="2024-09" db="EMBL/GenBank/DDBJ databases">
        <authorList>
            <person name="Sun Q."/>
            <person name="Mori K."/>
        </authorList>
    </citation>
    <scope>NUCLEOTIDE SEQUENCE [LARGE SCALE GENOMIC DNA]</scope>
    <source>
        <strain evidence="1 2">NCAIM B.02301</strain>
    </source>
</reference>
<dbReference type="Proteomes" id="UP001589833">
    <property type="component" value="Unassembled WGS sequence"/>
</dbReference>
<evidence type="ECO:0000313" key="1">
    <source>
        <dbReference type="EMBL" id="MFC0562084.1"/>
    </source>
</evidence>
<protein>
    <submittedName>
        <fullName evidence="1">Uncharacterized protein</fullName>
    </submittedName>
</protein>
<organism evidence="1 2">
    <name type="scientific">Halalkalibacter alkalisediminis</name>
    <dbReference type="NCBI Taxonomy" id="935616"/>
    <lineage>
        <taxon>Bacteria</taxon>
        <taxon>Bacillati</taxon>
        <taxon>Bacillota</taxon>
        <taxon>Bacilli</taxon>
        <taxon>Bacillales</taxon>
        <taxon>Bacillaceae</taxon>
        <taxon>Halalkalibacter</taxon>
    </lineage>
</organism>
<dbReference type="EMBL" id="JBHLTR010000102">
    <property type="protein sequence ID" value="MFC0562084.1"/>
    <property type="molecule type" value="Genomic_DNA"/>
</dbReference>
<gene>
    <name evidence="1" type="ORF">ACFFH4_24750</name>
</gene>
<dbReference type="RefSeq" id="WP_273844416.1">
    <property type="nucleotide sequence ID" value="NZ_JAQQWT010000009.1"/>
</dbReference>
<name>A0ABV6NNS5_9BACI</name>
<proteinExistence type="predicted"/>
<sequence>MKNNENQLIYKPNVSERNMQDLFWSNVSQIGHGKNMFQQYKVRAGEMIHAMNIMFQHVFGKEIKITLRANEITFLNQQVRPLFSGKVVHVTNGYITLDPVALILSERNHYRFQTPLHFPIERISNFVTEDQENEK</sequence>
<comment type="caution">
    <text evidence="1">The sequence shown here is derived from an EMBL/GenBank/DDBJ whole genome shotgun (WGS) entry which is preliminary data.</text>
</comment>